<evidence type="ECO:0000256" key="2">
    <source>
        <dbReference type="ARBA" id="ARBA00033753"/>
    </source>
</evidence>
<keyword evidence="1" id="KW-0949">S-adenosyl-L-methionine</keyword>
<dbReference type="CDD" id="cd09281">
    <property type="entry name" value="UPF0066"/>
    <property type="match status" value="1"/>
</dbReference>
<proteinExistence type="inferred from homology"/>
<comment type="similarity">
    <text evidence="2">Belongs to the tRNA methyltransferase O family.</text>
</comment>
<dbReference type="PROSITE" id="PS51668">
    <property type="entry name" value="TSAA_2"/>
    <property type="match status" value="1"/>
</dbReference>
<dbReference type="AlphaFoldDB" id="A0AAE0KQM4"/>
<reference evidence="4 5" key="1">
    <citation type="journal article" date="2015" name="Genome Biol. Evol.">
        <title>Comparative Genomics of a Bacterivorous Green Alga Reveals Evolutionary Causalities and Consequences of Phago-Mixotrophic Mode of Nutrition.</title>
        <authorList>
            <person name="Burns J.A."/>
            <person name="Paasch A."/>
            <person name="Narechania A."/>
            <person name="Kim E."/>
        </authorList>
    </citation>
    <scope>NUCLEOTIDE SEQUENCE [LARGE SCALE GENOMIC DNA]</scope>
    <source>
        <strain evidence="4 5">PLY_AMNH</strain>
    </source>
</reference>
<organism evidence="4 5">
    <name type="scientific">Cymbomonas tetramitiformis</name>
    <dbReference type="NCBI Taxonomy" id="36881"/>
    <lineage>
        <taxon>Eukaryota</taxon>
        <taxon>Viridiplantae</taxon>
        <taxon>Chlorophyta</taxon>
        <taxon>Pyramimonadophyceae</taxon>
        <taxon>Pyramimonadales</taxon>
        <taxon>Pyramimonadaceae</taxon>
        <taxon>Cymbomonas</taxon>
    </lineage>
</organism>
<dbReference type="InterPro" id="IPR036414">
    <property type="entry name" value="YaeB_N_sf"/>
</dbReference>
<dbReference type="PANTHER" id="PTHR12818">
    <property type="entry name" value="TRNA (ADENINE(37)-N6)-METHYLTRANSFERASE"/>
    <property type="match status" value="1"/>
</dbReference>
<dbReference type="Gene3D" id="2.40.30.70">
    <property type="entry name" value="YaeB-like"/>
    <property type="match status" value="1"/>
</dbReference>
<gene>
    <name evidence="4" type="ORF">CYMTET_33757</name>
</gene>
<dbReference type="InterPro" id="IPR023370">
    <property type="entry name" value="TrmO-like_N"/>
</dbReference>
<dbReference type="InterPro" id="IPR040372">
    <property type="entry name" value="YaeB-like"/>
</dbReference>
<dbReference type="Proteomes" id="UP001190700">
    <property type="component" value="Unassembled WGS sequence"/>
</dbReference>
<feature type="domain" description="TsaA-like" evidence="3">
    <location>
        <begin position="1"/>
        <end position="133"/>
    </location>
</feature>
<sequence>METSGLDNEPKDGVLQLFPDLVPPEALRDLDGFDYLWCIFFCHLNAMNMDSSSGVNTGWNAMVRPPRPRNAKKLGLFATRAPHRPNPLGLSALKILSVDAPARQIHVRGLDLLDGTPILDIKPYVRAYDAMPEARAGWLEALEEGSEK</sequence>
<dbReference type="InterPro" id="IPR036413">
    <property type="entry name" value="YaeB-like_sf"/>
</dbReference>
<dbReference type="EMBL" id="LGRX02020946">
    <property type="protein sequence ID" value="KAK3257147.1"/>
    <property type="molecule type" value="Genomic_DNA"/>
</dbReference>
<dbReference type="NCBIfam" id="TIGR00104">
    <property type="entry name" value="tRNA_TsaA"/>
    <property type="match status" value="1"/>
</dbReference>
<evidence type="ECO:0000313" key="4">
    <source>
        <dbReference type="EMBL" id="KAK3257147.1"/>
    </source>
</evidence>
<evidence type="ECO:0000259" key="3">
    <source>
        <dbReference type="PROSITE" id="PS51668"/>
    </source>
</evidence>
<comment type="caution">
    <text evidence="4">The sequence shown here is derived from an EMBL/GenBank/DDBJ whole genome shotgun (WGS) entry which is preliminary data.</text>
</comment>
<evidence type="ECO:0000256" key="1">
    <source>
        <dbReference type="ARBA" id="ARBA00022691"/>
    </source>
</evidence>
<keyword evidence="5" id="KW-1185">Reference proteome</keyword>
<accession>A0AAE0KQM4</accession>
<name>A0AAE0KQM4_9CHLO</name>
<dbReference type="PANTHER" id="PTHR12818:SF0">
    <property type="entry name" value="TRNA (ADENINE(37)-N6)-METHYLTRANSFERASE"/>
    <property type="match status" value="1"/>
</dbReference>
<evidence type="ECO:0000313" key="5">
    <source>
        <dbReference type="Proteomes" id="UP001190700"/>
    </source>
</evidence>
<dbReference type="SUPFAM" id="SSF118196">
    <property type="entry name" value="YaeB-like"/>
    <property type="match status" value="1"/>
</dbReference>
<dbReference type="Pfam" id="PF01980">
    <property type="entry name" value="TrmO_N"/>
    <property type="match status" value="1"/>
</dbReference>
<protein>
    <recommendedName>
        <fullName evidence="3">TsaA-like domain-containing protein</fullName>
    </recommendedName>
</protein>